<feature type="active site" description="Proton acceptor" evidence="7">
    <location>
        <position position="67"/>
    </location>
</feature>
<dbReference type="InterPro" id="IPR007730">
    <property type="entry name" value="SPOR-like_dom"/>
</dbReference>
<evidence type="ECO:0000256" key="9">
    <source>
        <dbReference type="RuleBase" id="RU004016"/>
    </source>
</evidence>
<dbReference type="KEGG" id="mmr:Mmar10_1283"/>
<keyword evidence="2 11" id="KW-0732">Signal</keyword>
<dbReference type="InterPro" id="IPR012338">
    <property type="entry name" value="Beta-lactam/transpept-like"/>
</dbReference>
<feature type="active site" evidence="7">
    <location>
        <position position="124"/>
    </location>
</feature>
<dbReference type="PRINTS" id="PR00725">
    <property type="entry name" value="DADACBPTASE1"/>
</dbReference>
<evidence type="ECO:0000256" key="5">
    <source>
        <dbReference type="ARBA" id="ARBA00022984"/>
    </source>
</evidence>
<comment type="similarity">
    <text evidence="1 9">Belongs to the peptidase S11 family.</text>
</comment>
<evidence type="ECO:0000259" key="12">
    <source>
        <dbReference type="Pfam" id="PF00768"/>
    </source>
</evidence>
<keyword evidence="4" id="KW-0133">Cell shape</keyword>
<keyword evidence="14" id="KW-0121">Carboxypeptidase</keyword>
<dbReference type="STRING" id="394221.Mmar10_1283"/>
<feature type="binding site" evidence="8">
    <location>
        <position position="226"/>
    </location>
    <ligand>
        <name>substrate</name>
    </ligand>
</feature>
<dbReference type="Pfam" id="PF00768">
    <property type="entry name" value="Peptidase_S11"/>
    <property type="match status" value="1"/>
</dbReference>
<dbReference type="GO" id="GO:0009252">
    <property type="term" value="P:peptidoglycan biosynthetic process"/>
    <property type="evidence" value="ECO:0007669"/>
    <property type="project" value="UniProtKB-KW"/>
</dbReference>
<evidence type="ECO:0000256" key="1">
    <source>
        <dbReference type="ARBA" id="ARBA00007164"/>
    </source>
</evidence>
<evidence type="ECO:0000256" key="6">
    <source>
        <dbReference type="ARBA" id="ARBA00023316"/>
    </source>
</evidence>
<dbReference type="SUPFAM" id="SSF56601">
    <property type="entry name" value="beta-lactamase/transpeptidase-like"/>
    <property type="match status" value="1"/>
</dbReference>
<evidence type="ECO:0000256" key="3">
    <source>
        <dbReference type="ARBA" id="ARBA00022801"/>
    </source>
</evidence>
<evidence type="ECO:0000313" key="15">
    <source>
        <dbReference type="Proteomes" id="UP000001964"/>
    </source>
</evidence>
<keyword evidence="6" id="KW-0961">Cell wall biogenesis/degradation</keyword>
<dbReference type="GO" id="GO:0006508">
    <property type="term" value="P:proteolysis"/>
    <property type="evidence" value="ECO:0007669"/>
    <property type="project" value="InterPro"/>
</dbReference>
<dbReference type="GO" id="GO:0071555">
    <property type="term" value="P:cell wall organization"/>
    <property type="evidence" value="ECO:0007669"/>
    <property type="project" value="UniProtKB-KW"/>
</dbReference>
<dbReference type="eggNOG" id="COG1686">
    <property type="taxonomic scope" value="Bacteria"/>
</dbReference>
<keyword evidence="3 14" id="KW-0378">Hydrolase</keyword>
<keyword evidence="14" id="KW-0645">Protease</keyword>
<name>Q0AQ62_MARMM</name>
<feature type="domain" description="Peptidase S11 D-alanyl-D-alanine carboxypeptidase A N-terminal" evidence="12">
    <location>
        <begin position="38"/>
        <end position="256"/>
    </location>
</feature>
<feature type="domain" description="SPOR" evidence="13">
    <location>
        <begin position="370"/>
        <end position="446"/>
    </location>
</feature>
<evidence type="ECO:0000313" key="14">
    <source>
        <dbReference type="EMBL" id="ABI65575.1"/>
    </source>
</evidence>
<evidence type="ECO:0000256" key="11">
    <source>
        <dbReference type="SAM" id="SignalP"/>
    </source>
</evidence>
<dbReference type="EC" id="3.4.16.4" evidence="14"/>
<accession>Q0AQ62</accession>
<evidence type="ECO:0000256" key="8">
    <source>
        <dbReference type="PIRSR" id="PIRSR618044-2"/>
    </source>
</evidence>
<evidence type="ECO:0000256" key="10">
    <source>
        <dbReference type="SAM" id="MobiDB-lite"/>
    </source>
</evidence>
<keyword evidence="5" id="KW-0573">Peptidoglycan synthesis</keyword>
<dbReference type="Proteomes" id="UP000001964">
    <property type="component" value="Chromosome"/>
</dbReference>
<sequence precursor="true">MCDGQAAPMIKSARLLILSCSLALLGLSTPAHANNSRYAAFVVEENTGVVLHSRRSEAERFPASLTKMMTLYMLFDALEAGEIGLNDPIRISANAANASPSRLGLAPGSTISAENAIRALVVKSANDVAVAVGERLGGGESRFGELMTARAAEIGLTNTTFRNASGLPNSRQTTTARDMARLAIALHRDFPQYFDYFNEETFRYNGRTYRNHNSLVGRVRGVDGLKTGYIRASGFNVVVSAERDDHRLITVIMGGPSAAARDAHAEELIEAAFATLEQRQDTRLFAALSSPRINPVRQQDLIARDVAALHLSEPIEMGSANQPPALQIVLADEDEMRVDTLPPARTNASRSATTASTTASTTAEPSLIHGAWAIQVGAYNTADAAHDRLAEVAIYSGALGSAQPAARAVTISGDRLWRARFEDLTEDSARLACRDLSARDHPCFAVAPGR</sequence>
<dbReference type="GO" id="GO:0042834">
    <property type="term" value="F:peptidoglycan binding"/>
    <property type="evidence" value="ECO:0007669"/>
    <property type="project" value="InterPro"/>
</dbReference>
<dbReference type="Pfam" id="PF05036">
    <property type="entry name" value="SPOR"/>
    <property type="match status" value="1"/>
</dbReference>
<reference evidence="14 15" key="1">
    <citation type="submission" date="2006-08" db="EMBL/GenBank/DDBJ databases">
        <title>Complete sequence of Maricaulis maris MCS10.</title>
        <authorList>
            <consortium name="US DOE Joint Genome Institute"/>
            <person name="Copeland A."/>
            <person name="Lucas S."/>
            <person name="Lapidus A."/>
            <person name="Barry K."/>
            <person name="Detter J.C."/>
            <person name="Glavina del Rio T."/>
            <person name="Hammon N."/>
            <person name="Israni S."/>
            <person name="Dalin E."/>
            <person name="Tice H."/>
            <person name="Pitluck S."/>
            <person name="Saunders E."/>
            <person name="Brettin T."/>
            <person name="Bruce D."/>
            <person name="Han C."/>
            <person name="Tapia R."/>
            <person name="Gilna P."/>
            <person name="Schmutz J."/>
            <person name="Larimer F."/>
            <person name="Land M."/>
            <person name="Hauser L."/>
            <person name="Kyrpides N."/>
            <person name="Mikhailova N."/>
            <person name="Viollier P."/>
            <person name="Stephens C."/>
            <person name="Richardson P."/>
        </authorList>
    </citation>
    <scope>NUCLEOTIDE SEQUENCE [LARGE SCALE GENOMIC DNA]</scope>
    <source>
        <strain evidence="14 15">MCS10</strain>
    </source>
</reference>
<feature type="chain" id="PRO_5004168611" evidence="11">
    <location>
        <begin position="34"/>
        <end position="450"/>
    </location>
</feature>
<dbReference type="PANTHER" id="PTHR21581">
    <property type="entry name" value="D-ALANYL-D-ALANINE CARBOXYPEPTIDASE"/>
    <property type="match status" value="1"/>
</dbReference>
<proteinExistence type="inferred from homology"/>
<keyword evidence="15" id="KW-1185">Reference proteome</keyword>
<evidence type="ECO:0000259" key="13">
    <source>
        <dbReference type="Pfam" id="PF05036"/>
    </source>
</evidence>
<organism evidence="14 15">
    <name type="scientific">Maricaulis maris (strain MCS10)</name>
    <name type="common">Caulobacter maris</name>
    <dbReference type="NCBI Taxonomy" id="394221"/>
    <lineage>
        <taxon>Bacteria</taxon>
        <taxon>Pseudomonadati</taxon>
        <taxon>Pseudomonadota</taxon>
        <taxon>Alphaproteobacteria</taxon>
        <taxon>Maricaulales</taxon>
        <taxon>Maricaulaceae</taxon>
        <taxon>Maricaulis</taxon>
    </lineage>
</organism>
<dbReference type="Gene3D" id="3.40.710.10">
    <property type="entry name" value="DD-peptidase/beta-lactamase superfamily"/>
    <property type="match status" value="1"/>
</dbReference>
<dbReference type="GO" id="GO:0009002">
    <property type="term" value="F:serine-type D-Ala-D-Ala carboxypeptidase activity"/>
    <property type="evidence" value="ECO:0007669"/>
    <property type="project" value="UniProtKB-EC"/>
</dbReference>
<dbReference type="EMBL" id="CP000449">
    <property type="protein sequence ID" value="ABI65575.1"/>
    <property type="molecule type" value="Genomic_DNA"/>
</dbReference>
<evidence type="ECO:0000256" key="7">
    <source>
        <dbReference type="PIRSR" id="PIRSR618044-1"/>
    </source>
</evidence>
<dbReference type="InterPro" id="IPR018044">
    <property type="entry name" value="Peptidase_S11"/>
</dbReference>
<dbReference type="PANTHER" id="PTHR21581:SF6">
    <property type="entry name" value="TRAFFICKING PROTEIN PARTICLE COMPLEX SUBUNIT 12"/>
    <property type="match status" value="1"/>
</dbReference>
<feature type="region of interest" description="Disordered" evidence="10">
    <location>
        <begin position="341"/>
        <end position="362"/>
    </location>
</feature>
<feature type="active site" description="Acyl-ester intermediate" evidence="7">
    <location>
        <position position="64"/>
    </location>
</feature>
<feature type="signal peptide" evidence="11">
    <location>
        <begin position="1"/>
        <end position="33"/>
    </location>
</feature>
<dbReference type="AlphaFoldDB" id="Q0AQ62"/>
<protein>
    <submittedName>
        <fullName evidence="14">Serine-type D-Ala-D-Ala carboxypeptidase</fullName>
        <ecNumber evidence="14">3.4.16.4</ecNumber>
    </submittedName>
</protein>
<evidence type="ECO:0000256" key="4">
    <source>
        <dbReference type="ARBA" id="ARBA00022960"/>
    </source>
</evidence>
<feature type="compositionally biased region" description="Low complexity" evidence="10">
    <location>
        <begin position="344"/>
        <end position="362"/>
    </location>
</feature>
<dbReference type="GO" id="GO:0008360">
    <property type="term" value="P:regulation of cell shape"/>
    <property type="evidence" value="ECO:0007669"/>
    <property type="project" value="UniProtKB-KW"/>
</dbReference>
<evidence type="ECO:0000256" key="2">
    <source>
        <dbReference type="ARBA" id="ARBA00022729"/>
    </source>
</evidence>
<dbReference type="InterPro" id="IPR001967">
    <property type="entry name" value="Peptidase_S11_N"/>
</dbReference>
<gene>
    <name evidence="14" type="ordered locus">Mmar10_1283</name>
</gene>
<dbReference type="HOGENOM" id="CLU_027070_1_1_5"/>